<gene>
    <name evidence="1" type="ORF">CHRIB12_LOCUS4808</name>
</gene>
<name>A0A916E244_9GLOM</name>
<evidence type="ECO:0000313" key="2">
    <source>
        <dbReference type="Proteomes" id="UP000684084"/>
    </source>
</evidence>
<dbReference type="OrthoDB" id="10518218at2759"/>
<evidence type="ECO:0000313" key="1">
    <source>
        <dbReference type="EMBL" id="CAB5349809.1"/>
    </source>
</evidence>
<dbReference type="AlphaFoldDB" id="A0A916E244"/>
<comment type="caution">
    <text evidence="1">The sequence shown here is derived from an EMBL/GenBank/DDBJ whole genome shotgun (WGS) entry which is preliminary data.</text>
</comment>
<dbReference type="EMBL" id="CAGKOT010000007">
    <property type="protein sequence ID" value="CAB5349809.1"/>
    <property type="molecule type" value="Genomic_DNA"/>
</dbReference>
<accession>A0A916E244</accession>
<sequence>MARDMIDTNNLIDAFHHKLKILRLIASNRTDSASRYLLIFTFLISGVYSPKEKTYRIFVDTMDLQDVELWKWLIEPCVQAAHRNRTDRRTYA</sequence>
<reference evidence="1" key="1">
    <citation type="submission" date="2020-05" db="EMBL/GenBank/DDBJ databases">
        <authorList>
            <person name="Rincon C."/>
            <person name="Sanders R I."/>
            <person name="Robbins C."/>
            <person name="Chaturvedi A."/>
        </authorList>
    </citation>
    <scope>NUCLEOTIDE SEQUENCE</scope>
    <source>
        <strain evidence="1">CHB12</strain>
    </source>
</reference>
<organism evidence="1 2">
    <name type="scientific">Rhizophagus irregularis</name>
    <dbReference type="NCBI Taxonomy" id="588596"/>
    <lineage>
        <taxon>Eukaryota</taxon>
        <taxon>Fungi</taxon>
        <taxon>Fungi incertae sedis</taxon>
        <taxon>Mucoromycota</taxon>
        <taxon>Glomeromycotina</taxon>
        <taxon>Glomeromycetes</taxon>
        <taxon>Glomerales</taxon>
        <taxon>Glomeraceae</taxon>
        <taxon>Rhizophagus</taxon>
    </lineage>
</organism>
<protein>
    <submittedName>
        <fullName evidence="1">Uncharacterized protein</fullName>
    </submittedName>
</protein>
<proteinExistence type="predicted"/>
<dbReference type="Proteomes" id="UP000684084">
    <property type="component" value="Unassembled WGS sequence"/>
</dbReference>